<comment type="caution">
    <text evidence="7">The sequence shown here is derived from an EMBL/GenBank/DDBJ whole genome shotgun (WGS) entry which is preliminary data.</text>
</comment>
<keyword evidence="3" id="KW-0472">Membrane</keyword>
<feature type="coiled-coil region" evidence="5">
    <location>
        <begin position="220"/>
        <end position="278"/>
    </location>
</feature>
<dbReference type="AlphaFoldDB" id="A0A8S9XYP3"/>
<dbReference type="GO" id="GO:0045661">
    <property type="term" value="P:regulation of myoblast differentiation"/>
    <property type="evidence" value="ECO:0007669"/>
    <property type="project" value="TreeGrafter"/>
</dbReference>
<dbReference type="GO" id="GO:0016600">
    <property type="term" value="C:flotillin complex"/>
    <property type="evidence" value="ECO:0007669"/>
    <property type="project" value="TreeGrafter"/>
</dbReference>
<dbReference type="GO" id="GO:0072659">
    <property type="term" value="P:protein localization to plasma membrane"/>
    <property type="evidence" value="ECO:0007669"/>
    <property type="project" value="TreeGrafter"/>
</dbReference>
<evidence type="ECO:0000256" key="1">
    <source>
        <dbReference type="ARBA" id="ARBA00004370"/>
    </source>
</evidence>
<dbReference type="Pfam" id="PF01145">
    <property type="entry name" value="Band_7"/>
    <property type="match status" value="1"/>
</dbReference>
<reference evidence="7" key="1">
    <citation type="journal article" date="2021" name="Mol. Ecol. Resour.">
        <title>Apolygus lucorum genome provides insights into omnivorousness and mesophyll feeding.</title>
        <authorList>
            <person name="Liu Y."/>
            <person name="Liu H."/>
            <person name="Wang H."/>
            <person name="Huang T."/>
            <person name="Liu B."/>
            <person name="Yang B."/>
            <person name="Yin L."/>
            <person name="Li B."/>
            <person name="Zhang Y."/>
            <person name="Zhang S."/>
            <person name="Jiang F."/>
            <person name="Zhang X."/>
            <person name="Ren Y."/>
            <person name="Wang B."/>
            <person name="Wang S."/>
            <person name="Lu Y."/>
            <person name="Wu K."/>
            <person name="Fan W."/>
            <person name="Wang G."/>
        </authorList>
    </citation>
    <scope>NUCLEOTIDE SEQUENCE</scope>
    <source>
        <strain evidence="7">12Hb</strain>
    </source>
</reference>
<comment type="subcellular location">
    <subcellularLocation>
        <location evidence="1">Membrane</location>
    </subcellularLocation>
</comment>
<comment type="similarity">
    <text evidence="2 4">Belongs to the band 7/mec-2 family. Flotillin subfamily.</text>
</comment>
<dbReference type="InterPro" id="IPR036013">
    <property type="entry name" value="Band_7/SPFH_dom_sf"/>
</dbReference>
<evidence type="ECO:0000256" key="2">
    <source>
        <dbReference type="ARBA" id="ARBA00007161"/>
    </source>
</evidence>
<protein>
    <recommendedName>
        <fullName evidence="6">Band 7 domain-containing protein</fullName>
    </recommendedName>
</protein>
<dbReference type="Gene3D" id="3.30.479.30">
    <property type="entry name" value="Band 7 domain"/>
    <property type="match status" value="1"/>
</dbReference>
<sequence>MFWMGNIHTVGPNEAVVVSGGCCGRKTEKKMVAGGWVWAWWCVTDVQFLSLEVMTLNPMSENVETAEGVPLTVTGAAQCKVITTKELLNVAAEQFLGKKIRQIKATIQQTLEGHLRAILGTLTVEQVYKDREAFACLVREVASPDVGKMGIEILSFTIKEIFDDVQYLESLGKAQIANVKRDADVGVAQSNRDAGIKEAEAERAAMDVKYETDTKIENNARQYKLQIAEFDREVNTAKAEAQLAYELQAAKIRQEIRNEEIQIDVVERKKQIEVQEQEIIRKELELNATVRLPAEAESYNVQTIAEGKKIQAVEIAKAEGESIKQIGNAEAHVIGSIGKANAEQMRLKANVFKSYGDAAIKALVLERLPVIAHEIAAPLSKVEEIVLLGGNDKITGEINRLTAQLPPAMNALAGVDLGKIINKVARKP</sequence>
<dbReference type="OrthoDB" id="6080404at2759"/>
<dbReference type="InterPro" id="IPR001107">
    <property type="entry name" value="Band_7"/>
</dbReference>
<evidence type="ECO:0000256" key="5">
    <source>
        <dbReference type="SAM" id="Coils"/>
    </source>
</evidence>
<accession>A0A8S9XYP3</accession>
<organism evidence="7 8">
    <name type="scientific">Apolygus lucorum</name>
    <name type="common">Small green plant bug</name>
    <name type="synonym">Lygocoris lucorum</name>
    <dbReference type="NCBI Taxonomy" id="248454"/>
    <lineage>
        <taxon>Eukaryota</taxon>
        <taxon>Metazoa</taxon>
        <taxon>Ecdysozoa</taxon>
        <taxon>Arthropoda</taxon>
        <taxon>Hexapoda</taxon>
        <taxon>Insecta</taxon>
        <taxon>Pterygota</taxon>
        <taxon>Neoptera</taxon>
        <taxon>Paraneoptera</taxon>
        <taxon>Hemiptera</taxon>
        <taxon>Heteroptera</taxon>
        <taxon>Panheteroptera</taxon>
        <taxon>Cimicomorpha</taxon>
        <taxon>Miridae</taxon>
        <taxon>Mirini</taxon>
        <taxon>Apolygus</taxon>
    </lineage>
</organism>
<gene>
    <name evidence="7" type="ORF">GE061_011107</name>
</gene>
<evidence type="ECO:0000256" key="4">
    <source>
        <dbReference type="RuleBase" id="RU366054"/>
    </source>
</evidence>
<dbReference type="EMBL" id="WIXP02000003">
    <property type="protein sequence ID" value="KAF6213388.1"/>
    <property type="molecule type" value="Genomic_DNA"/>
</dbReference>
<feature type="domain" description="Band 7" evidence="6">
    <location>
        <begin position="91"/>
        <end position="273"/>
    </location>
</feature>
<dbReference type="Proteomes" id="UP000466442">
    <property type="component" value="Unassembled WGS sequence"/>
</dbReference>
<keyword evidence="5" id="KW-0175">Coiled coil</keyword>
<name>A0A8S9XYP3_APOLU</name>
<dbReference type="InterPro" id="IPR027705">
    <property type="entry name" value="Flotillin_fam"/>
</dbReference>
<evidence type="ECO:0000313" key="8">
    <source>
        <dbReference type="Proteomes" id="UP000466442"/>
    </source>
</evidence>
<dbReference type="CDD" id="cd03399">
    <property type="entry name" value="SPFH_flotillin"/>
    <property type="match status" value="1"/>
</dbReference>
<dbReference type="SUPFAM" id="SSF117892">
    <property type="entry name" value="Band 7/SPFH domain"/>
    <property type="match status" value="1"/>
</dbReference>
<evidence type="ECO:0000313" key="7">
    <source>
        <dbReference type="EMBL" id="KAF6213388.1"/>
    </source>
</evidence>
<keyword evidence="8" id="KW-1185">Reference proteome</keyword>
<dbReference type="SMART" id="SM00244">
    <property type="entry name" value="PHB"/>
    <property type="match status" value="1"/>
</dbReference>
<dbReference type="GO" id="GO:0002020">
    <property type="term" value="F:protease binding"/>
    <property type="evidence" value="ECO:0007669"/>
    <property type="project" value="TreeGrafter"/>
</dbReference>
<dbReference type="PANTHER" id="PTHR13806:SF46">
    <property type="entry name" value="FLOTILLIN-1-RELATED"/>
    <property type="match status" value="1"/>
</dbReference>
<proteinExistence type="inferred from homology"/>
<evidence type="ECO:0000259" key="6">
    <source>
        <dbReference type="SMART" id="SM00244"/>
    </source>
</evidence>
<dbReference type="PANTHER" id="PTHR13806">
    <property type="entry name" value="FLOTILLIN-RELATED"/>
    <property type="match status" value="1"/>
</dbReference>
<evidence type="ECO:0000256" key="3">
    <source>
        <dbReference type="ARBA" id="ARBA00023136"/>
    </source>
</evidence>
<dbReference type="GO" id="GO:0031410">
    <property type="term" value="C:cytoplasmic vesicle"/>
    <property type="evidence" value="ECO:0007669"/>
    <property type="project" value="TreeGrafter"/>
</dbReference>